<gene>
    <name evidence="1" type="ORF">ABW22_04040</name>
</gene>
<name>A0A106BRG4_THIDE</name>
<dbReference type="RefSeq" id="WP_059752185.1">
    <property type="nucleotide sequence ID" value="NZ_LDUG01000016.1"/>
</dbReference>
<comment type="caution">
    <text evidence="1">The sequence shown here is derived from an EMBL/GenBank/DDBJ whole genome shotgun (WGS) entry which is preliminary data.</text>
</comment>
<evidence type="ECO:0000313" key="1">
    <source>
        <dbReference type="EMBL" id="KVW97283.1"/>
    </source>
</evidence>
<dbReference type="PATRIC" id="fig|36861.3.peg.259"/>
<dbReference type="Proteomes" id="UP000064243">
    <property type="component" value="Unassembled WGS sequence"/>
</dbReference>
<dbReference type="OrthoDB" id="8588195at2"/>
<evidence type="ECO:0000313" key="2">
    <source>
        <dbReference type="Proteomes" id="UP000064243"/>
    </source>
</evidence>
<protein>
    <submittedName>
        <fullName evidence="1">Uncharacterized protein</fullName>
    </submittedName>
</protein>
<proteinExistence type="predicted"/>
<keyword evidence="2" id="KW-1185">Reference proteome</keyword>
<accession>A0A106BRG4</accession>
<dbReference type="AlphaFoldDB" id="A0A106BRG4"/>
<sequence>MRPCDLEKIREIVFHDLPAGQAERALILLEGLDGLVVTVGSQGNCLLVRYHICEYTLEGLEMALTSQGFHLDNSLLSKLRRALAYFSESVQRRNVAAGEPDIKSQQAFINVYERHLHGDRDDTPEEWRGYK</sequence>
<reference evidence="1 2" key="1">
    <citation type="journal article" date="2015" name="Appl. Environ. Microbiol.">
        <title>Aerobic and Anaerobic Thiosulfate Oxidation by a Cold-Adapted, Subglacial Chemoautotroph.</title>
        <authorList>
            <person name="Harrold Z.R."/>
            <person name="Skidmore M.L."/>
            <person name="Hamilton T.L."/>
            <person name="Desch L."/>
            <person name="Amada K."/>
            <person name="van Gelder W."/>
            <person name="Glover K."/>
            <person name="Roden E.E."/>
            <person name="Boyd E.S."/>
        </authorList>
    </citation>
    <scope>NUCLEOTIDE SEQUENCE [LARGE SCALE GENOMIC DNA]</scope>
    <source>
        <strain evidence="1 2">RG</strain>
    </source>
</reference>
<organism evidence="1 2">
    <name type="scientific">Thiobacillus denitrificans</name>
    <dbReference type="NCBI Taxonomy" id="36861"/>
    <lineage>
        <taxon>Bacteria</taxon>
        <taxon>Pseudomonadati</taxon>
        <taxon>Pseudomonadota</taxon>
        <taxon>Betaproteobacteria</taxon>
        <taxon>Nitrosomonadales</taxon>
        <taxon>Thiobacillaceae</taxon>
        <taxon>Thiobacillus</taxon>
    </lineage>
</organism>
<dbReference type="STRING" id="1123392.GCA_000376425_02018"/>
<dbReference type="EMBL" id="LDUG01000016">
    <property type="protein sequence ID" value="KVW97283.1"/>
    <property type="molecule type" value="Genomic_DNA"/>
</dbReference>